<feature type="transmembrane region" description="Helical" evidence="8">
    <location>
        <begin position="554"/>
        <end position="579"/>
    </location>
</feature>
<dbReference type="SUPFAM" id="SSF103473">
    <property type="entry name" value="MFS general substrate transporter"/>
    <property type="match status" value="1"/>
</dbReference>
<keyword evidence="9" id="KW-0732">Signal</keyword>
<dbReference type="Proteomes" id="UP000005238">
    <property type="component" value="Unassembled WGS sequence"/>
</dbReference>
<accession>H3GFG2</accession>
<evidence type="ECO:0000256" key="3">
    <source>
        <dbReference type="ARBA" id="ARBA00022448"/>
    </source>
</evidence>
<dbReference type="STRING" id="164328.H3GFG2"/>
<feature type="transmembrane region" description="Helical" evidence="8">
    <location>
        <begin position="294"/>
        <end position="313"/>
    </location>
</feature>
<evidence type="ECO:0000256" key="6">
    <source>
        <dbReference type="ARBA" id="ARBA00023136"/>
    </source>
</evidence>
<feature type="transmembrane region" description="Helical" evidence="8">
    <location>
        <begin position="253"/>
        <end position="274"/>
    </location>
</feature>
<feature type="transmembrane region" description="Helical" evidence="8">
    <location>
        <begin position="339"/>
        <end position="361"/>
    </location>
</feature>
<feature type="transmembrane region" description="Helical" evidence="8">
    <location>
        <begin position="381"/>
        <end position="399"/>
    </location>
</feature>
<evidence type="ECO:0000256" key="2">
    <source>
        <dbReference type="ARBA" id="ARBA00007015"/>
    </source>
</evidence>
<proteinExistence type="inferred from homology"/>
<dbReference type="Gene3D" id="1.20.1250.20">
    <property type="entry name" value="MFS general substrate transporter like domains"/>
    <property type="match status" value="1"/>
</dbReference>
<evidence type="ECO:0000256" key="5">
    <source>
        <dbReference type="ARBA" id="ARBA00022989"/>
    </source>
</evidence>
<keyword evidence="4 8" id="KW-0812">Transmembrane</keyword>
<evidence type="ECO:0000256" key="4">
    <source>
        <dbReference type="ARBA" id="ARBA00022692"/>
    </source>
</evidence>
<protein>
    <recommendedName>
        <fullName evidence="12">Major facilitator superfamily (MFS) profile domain-containing protein</fullName>
    </recommendedName>
</protein>
<dbReference type="EnsemblProtists" id="Phyra74443">
    <property type="protein sequence ID" value="Phyra74443"/>
    <property type="gene ID" value="Phyra74443"/>
</dbReference>
<dbReference type="VEuPathDB" id="FungiDB:KRP23_7369"/>
<feature type="signal peptide" evidence="9">
    <location>
        <begin position="1"/>
        <end position="16"/>
    </location>
</feature>
<dbReference type="EMBL" id="DS566005">
    <property type="status" value="NOT_ANNOTATED_CDS"/>
    <property type="molecule type" value="Genomic_DNA"/>
</dbReference>
<comment type="subcellular location">
    <subcellularLocation>
        <location evidence="1">Membrane</location>
        <topology evidence="1">Multi-pass membrane protein</topology>
    </subcellularLocation>
</comment>
<feature type="region of interest" description="Disordered" evidence="7">
    <location>
        <begin position="51"/>
        <end position="79"/>
    </location>
</feature>
<feature type="transmembrane region" description="Helical" evidence="8">
    <location>
        <begin position="406"/>
        <end position="429"/>
    </location>
</feature>
<dbReference type="InterPro" id="IPR039309">
    <property type="entry name" value="BT1"/>
</dbReference>
<evidence type="ECO:0000256" key="1">
    <source>
        <dbReference type="ARBA" id="ARBA00004141"/>
    </source>
</evidence>
<feature type="chain" id="PRO_5003587103" description="Major facilitator superfamily (MFS) profile domain-containing protein" evidence="9">
    <location>
        <begin position="17"/>
        <end position="593"/>
    </location>
</feature>
<name>H3GFG2_PHYRM</name>
<evidence type="ECO:0000313" key="11">
    <source>
        <dbReference type="Proteomes" id="UP000005238"/>
    </source>
</evidence>
<dbReference type="GO" id="GO:0008517">
    <property type="term" value="F:folic acid transmembrane transporter activity"/>
    <property type="evidence" value="ECO:0000318"/>
    <property type="project" value="GO_Central"/>
</dbReference>
<dbReference type="InParanoid" id="H3GFG2"/>
<dbReference type="GO" id="GO:0016020">
    <property type="term" value="C:membrane"/>
    <property type="evidence" value="ECO:0007669"/>
    <property type="project" value="UniProtKB-SubCell"/>
</dbReference>
<dbReference type="AlphaFoldDB" id="H3GFG2"/>
<comment type="similarity">
    <text evidence="2">Belongs to the major facilitator superfamily. Folate-biopterin transporter (TC 2.A.71) family.</text>
</comment>
<keyword evidence="6 8" id="KW-0472">Membrane</keyword>
<dbReference type="Pfam" id="PF03092">
    <property type="entry name" value="BT1"/>
    <property type="match status" value="2"/>
</dbReference>
<evidence type="ECO:0000256" key="9">
    <source>
        <dbReference type="SAM" id="SignalP"/>
    </source>
</evidence>
<keyword evidence="11" id="KW-1185">Reference proteome</keyword>
<dbReference type="OMA" id="LIHIGWS"/>
<dbReference type="eggNOG" id="ENOG502SKAG">
    <property type="taxonomic scope" value="Eukaryota"/>
</dbReference>
<organism evidence="10 11">
    <name type="scientific">Phytophthora ramorum</name>
    <name type="common">Sudden oak death agent</name>
    <dbReference type="NCBI Taxonomy" id="164328"/>
    <lineage>
        <taxon>Eukaryota</taxon>
        <taxon>Sar</taxon>
        <taxon>Stramenopiles</taxon>
        <taxon>Oomycota</taxon>
        <taxon>Peronosporomycetes</taxon>
        <taxon>Peronosporales</taxon>
        <taxon>Peronosporaceae</taxon>
        <taxon>Phytophthora</taxon>
    </lineage>
</organism>
<feature type="transmembrane region" description="Helical" evidence="8">
    <location>
        <begin position="159"/>
        <end position="180"/>
    </location>
</feature>
<feature type="transmembrane region" description="Helical" evidence="8">
    <location>
        <begin position="216"/>
        <end position="241"/>
    </location>
</feature>
<dbReference type="PANTHER" id="PTHR31585">
    <property type="entry name" value="FOLATE-BIOPTERIN TRANSPORTER 1, CHLOROPLASTIC"/>
    <property type="match status" value="1"/>
</dbReference>
<keyword evidence="3" id="KW-0813">Transport</keyword>
<evidence type="ECO:0000256" key="7">
    <source>
        <dbReference type="SAM" id="MobiDB-lite"/>
    </source>
</evidence>
<reference evidence="11" key="1">
    <citation type="journal article" date="2006" name="Science">
        <title>Phytophthora genome sequences uncover evolutionary origins and mechanisms of pathogenesis.</title>
        <authorList>
            <person name="Tyler B.M."/>
            <person name="Tripathy S."/>
            <person name="Zhang X."/>
            <person name="Dehal P."/>
            <person name="Jiang R.H."/>
            <person name="Aerts A."/>
            <person name="Arredondo F.D."/>
            <person name="Baxter L."/>
            <person name="Bensasson D."/>
            <person name="Beynon J.L."/>
            <person name="Chapman J."/>
            <person name="Damasceno C.M."/>
            <person name="Dorrance A.E."/>
            <person name="Dou D."/>
            <person name="Dickerman A.W."/>
            <person name="Dubchak I.L."/>
            <person name="Garbelotto M."/>
            <person name="Gijzen M."/>
            <person name="Gordon S.G."/>
            <person name="Govers F."/>
            <person name="Grunwald N.J."/>
            <person name="Huang W."/>
            <person name="Ivors K.L."/>
            <person name="Jones R.W."/>
            <person name="Kamoun S."/>
            <person name="Krampis K."/>
            <person name="Lamour K.H."/>
            <person name="Lee M.K."/>
            <person name="McDonald W.H."/>
            <person name="Medina M."/>
            <person name="Meijer H.J."/>
            <person name="Nordberg E.K."/>
            <person name="Maclean D.J."/>
            <person name="Ospina-Giraldo M.D."/>
            <person name="Morris P.F."/>
            <person name="Phuntumart V."/>
            <person name="Putnam N.H."/>
            <person name="Rash S."/>
            <person name="Rose J.K."/>
            <person name="Sakihama Y."/>
            <person name="Salamov A.A."/>
            <person name="Savidor A."/>
            <person name="Scheuring C.F."/>
            <person name="Smith B.M."/>
            <person name="Sobral B.W."/>
            <person name="Terry A."/>
            <person name="Torto-Alalibo T.A."/>
            <person name="Win J."/>
            <person name="Xu Z."/>
            <person name="Zhang H."/>
            <person name="Grigoriev I.V."/>
            <person name="Rokhsar D.S."/>
            <person name="Boore J.L."/>
        </authorList>
    </citation>
    <scope>NUCLEOTIDE SEQUENCE [LARGE SCALE GENOMIC DNA]</scope>
    <source>
        <strain evidence="11">Pr102</strain>
    </source>
</reference>
<dbReference type="PANTHER" id="PTHR31585:SF5">
    <property type="entry name" value="RNA-BINDING S4 DOMAIN-CONTAINING PROTEIN"/>
    <property type="match status" value="1"/>
</dbReference>
<dbReference type="GO" id="GO:0098838">
    <property type="term" value="P:folate transmembrane transport"/>
    <property type="evidence" value="ECO:0000318"/>
    <property type="project" value="GO_Central"/>
</dbReference>
<evidence type="ECO:0000313" key="10">
    <source>
        <dbReference type="EnsemblProtists" id="Phyra74443"/>
    </source>
</evidence>
<dbReference type="HOGENOM" id="CLU_018801_5_0_1"/>
<feature type="transmembrane region" description="Helical" evidence="8">
    <location>
        <begin position="514"/>
        <end position="534"/>
    </location>
</feature>
<feature type="transmembrane region" description="Helical" evidence="8">
    <location>
        <begin position="93"/>
        <end position="114"/>
    </location>
</feature>
<sequence length="593" mass="65588">MLAWLMWLTSIVPFIAQLPRSHTSGKSVMAIPIKKPETAVRLSLLSASSQPKDLEDGDYVGAKTPEQSGYSDEGALRPGGEPVMTSRANIGLLYQYAVVGFIAGVLPSTIYPFLQMYLNCSGAQVATATALVSLPTSFKVFFGILSDCFPIFGFRRRPYMVIGWTISVSMLLVMACLPIGEPYYTEASDRDIDASDYTAEIEARINYDASSQGGRYVMLMFFTALGYVLSDACADAIMAGLAQQESFARRGKLQTMTYTVQTFVTVVSYLLVGFCFNGEEYGGDFDFSLSFPELMVILTVLTAPTIPITWFFIKEDRLSAAPNFKQYMVDLWQQICKRAVFQVIAALFFYALICDISYTAYSPIQSYMVNVTPINSTLGDALSYLFYMFGMMATSKWGLHWNWRLMIVLTGVLLIAIDGACNLIIVWNVYRSQWFWLGPPIVAQLPNGISFMVSTLVIVELVGEGNEGAMYGLMTTISGIASPFATSLTVIIDNPFNITNDRVQEDDYSIHMDITYTMVIAYGAMVVSWVFLLLLPKQKRETRELLRTGGSNKLLGGITIFYLSFSLVWSVMVNIMAIFDSTSCLVIAGGAGC</sequence>
<dbReference type="VEuPathDB" id="FungiDB:KRP22_14034"/>
<dbReference type="InterPro" id="IPR036259">
    <property type="entry name" value="MFS_trans_sf"/>
</dbReference>
<reference evidence="10" key="2">
    <citation type="submission" date="2015-06" db="UniProtKB">
        <authorList>
            <consortium name="EnsemblProtists"/>
        </authorList>
    </citation>
    <scope>IDENTIFICATION</scope>
    <source>
        <strain evidence="10">Pr102</strain>
    </source>
</reference>
<evidence type="ECO:0000256" key="8">
    <source>
        <dbReference type="SAM" id="Phobius"/>
    </source>
</evidence>
<keyword evidence="5 8" id="KW-1133">Transmembrane helix</keyword>
<evidence type="ECO:0008006" key="12">
    <source>
        <dbReference type="Google" id="ProtNLM"/>
    </source>
</evidence>
<feature type="transmembrane region" description="Helical" evidence="8">
    <location>
        <begin position="469"/>
        <end position="492"/>
    </location>
</feature>
<feature type="transmembrane region" description="Helical" evidence="8">
    <location>
        <begin position="441"/>
        <end position="462"/>
    </location>
</feature>